<protein>
    <recommendedName>
        <fullName evidence="5">Alanine--glyoxylate aminotransferase</fullName>
        <ecNumber evidence="4">2.6.1.44</ecNumber>
        <ecNumber evidence="3">2.6.1.51</ecNumber>
    </recommendedName>
</protein>
<dbReference type="SUPFAM" id="SSF53383">
    <property type="entry name" value="PLP-dependent transferases"/>
    <property type="match status" value="1"/>
</dbReference>
<evidence type="ECO:0000256" key="7">
    <source>
        <dbReference type="ARBA" id="ARBA00022679"/>
    </source>
</evidence>
<dbReference type="InterPro" id="IPR020578">
    <property type="entry name" value="Aminotrans_V_PyrdxlP_BS"/>
</dbReference>
<dbReference type="PANTHER" id="PTHR21152">
    <property type="entry name" value="AMINOTRANSFERASE CLASS V"/>
    <property type="match status" value="1"/>
</dbReference>
<name>A0A7K6RKC3_9AVES</name>
<evidence type="ECO:0000313" key="16">
    <source>
        <dbReference type="EMBL" id="NWW85949.1"/>
    </source>
</evidence>
<dbReference type="GO" id="GO:0008453">
    <property type="term" value="F:alanine-glyoxylate transaminase activity"/>
    <property type="evidence" value="ECO:0007669"/>
    <property type="project" value="UniProtKB-EC"/>
</dbReference>
<gene>
    <name evidence="16" type="primary">Agxt</name>
    <name evidence="16" type="ORF">RHYJUB_R14404</name>
</gene>
<evidence type="ECO:0000256" key="2">
    <source>
        <dbReference type="ARBA" id="ARBA00009236"/>
    </source>
</evidence>
<evidence type="ECO:0000256" key="9">
    <source>
        <dbReference type="ARBA" id="ARBA00033634"/>
    </source>
</evidence>
<feature type="non-terminal residue" evidence="16">
    <location>
        <position position="389"/>
    </location>
</feature>
<dbReference type="InterPro" id="IPR015424">
    <property type="entry name" value="PyrdxlP-dep_Trfase"/>
</dbReference>
<dbReference type="InterPro" id="IPR015422">
    <property type="entry name" value="PyrdxlP-dep_Trfase_small"/>
</dbReference>
<dbReference type="PIRSF" id="PIRSF000524">
    <property type="entry name" value="SPT"/>
    <property type="match status" value="1"/>
</dbReference>
<keyword evidence="6" id="KW-0032">Aminotransferase</keyword>
<evidence type="ECO:0000256" key="11">
    <source>
        <dbReference type="PIRSR" id="PIRSR000524-1"/>
    </source>
</evidence>
<evidence type="ECO:0000256" key="10">
    <source>
        <dbReference type="ARBA" id="ARBA00033660"/>
    </source>
</evidence>
<evidence type="ECO:0000259" key="15">
    <source>
        <dbReference type="Pfam" id="PF00266"/>
    </source>
</evidence>
<evidence type="ECO:0000256" key="8">
    <source>
        <dbReference type="ARBA" id="ARBA00022898"/>
    </source>
</evidence>
<sequence>MATSLLCVPPPQGLLRPLAVPERLLLGPGPSNVPPRILAVGGRQLLGHMHPEVLQVMDEIKAGIQYAFQTRNQLTLAISGTGHCAMEAALLNLLEHGDTALVAVNGIWGQRAADITRRLGQQAQAGPRDGHFSLCFMQGLVRHKPSVLFITHGESSTGVLQPLEGLGELCHRHGCLLLVDAVASLGGAPIFMDQQEIDVLYSGSQKVLNAPPGSAPISFSERAREKMLRRKMQPPSFYLDMGWLANYWGCDREPRRYHHTAPINSFFSLREGLAMLAELGLESSWERHRANCAQLCQGLRDLGLELFVKEEKARLPTITTVRVPEGYDWKEITSFLMDNHAIEIAGGLGPSVGKVLRIGLMGCNSTSSNVDRVLLALRDALGRCRHSRL</sequence>
<keyword evidence="7" id="KW-0808">Transferase</keyword>
<evidence type="ECO:0000256" key="6">
    <source>
        <dbReference type="ARBA" id="ARBA00022576"/>
    </source>
</evidence>
<evidence type="ECO:0000256" key="5">
    <source>
        <dbReference type="ARBA" id="ARBA00019220"/>
    </source>
</evidence>
<dbReference type="OrthoDB" id="7403325at2759"/>
<comment type="catalytic activity">
    <reaction evidence="10">
        <text>glyoxylate + L-alanine = glycine + pyruvate</text>
        <dbReference type="Rhea" id="RHEA:24248"/>
        <dbReference type="ChEBI" id="CHEBI:15361"/>
        <dbReference type="ChEBI" id="CHEBI:36655"/>
        <dbReference type="ChEBI" id="CHEBI:57305"/>
        <dbReference type="ChEBI" id="CHEBI:57972"/>
        <dbReference type="EC" id="2.6.1.44"/>
    </reaction>
    <physiologicalReaction direction="left-to-right" evidence="10">
        <dbReference type="Rhea" id="RHEA:24249"/>
    </physiologicalReaction>
</comment>
<evidence type="ECO:0000256" key="13">
    <source>
        <dbReference type="RuleBase" id="RU004075"/>
    </source>
</evidence>
<dbReference type="EMBL" id="VZRY01001155">
    <property type="protein sequence ID" value="NWW85949.1"/>
    <property type="molecule type" value="Genomic_DNA"/>
</dbReference>
<keyword evidence="8 12" id="KW-0663">Pyridoxal phosphate</keyword>
<feature type="domain" description="Aminotransferase class V" evidence="15">
    <location>
        <begin position="46"/>
        <end position="373"/>
    </location>
</feature>
<evidence type="ECO:0000256" key="1">
    <source>
        <dbReference type="ARBA" id="ARBA00001933"/>
    </source>
</evidence>
<keyword evidence="17" id="KW-1185">Reference proteome</keyword>
<evidence type="ECO:0000256" key="3">
    <source>
        <dbReference type="ARBA" id="ARBA00013027"/>
    </source>
</evidence>
<evidence type="ECO:0000256" key="12">
    <source>
        <dbReference type="PIRSR" id="PIRSR000524-50"/>
    </source>
</evidence>
<dbReference type="Proteomes" id="UP000570016">
    <property type="component" value="Unassembled WGS sequence"/>
</dbReference>
<dbReference type="FunFam" id="3.40.640.10:FF:000027">
    <property type="entry name" value="Serine--pyruvate aminotransferase, mitochondrial"/>
    <property type="match status" value="1"/>
</dbReference>
<comment type="cofactor">
    <cofactor evidence="1 12 14">
        <name>pyridoxal 5'-phosphate</name>
        <dbReference type="ChEBI" id="CHEBI:597326"/>
    </cofactor>
</comment>
<comment type="similarity">
    <text evidence="2 13">Belongs to the class-V pyridoxal-phosphate-dependent aminotransferase family.</text>
</comment>
<dbReference type="PROSITE" id="PS00595">
    <property type="entry name" value="AA_TRANSFER_CLASS_5"/>
    <property type="match status" value="1"/>
</dbReference>
<feature type="binding site" evidence="11">
    <location>
        <position position="357"/>
    </location>
    <ligand>
        <name>substrate</name>
    </ligand>
</feature>
<dbReference type="CDD" id="cd06451">
    <property type="entry name" value="AGAT_like"/>
    <property type="match status" value="1"/>
</dbReference>
<dbReference type="InterPro" id="IPR015421">
    <property type="entry name" value="PyrdxlP-dep_Trfase_major"/>
</dbReference>
<dbReference type="FunFam" id="3.90.1150.10:FF:000039">
    <property type="entry name" value="Serine--pyruvate aminotransferase"/>
    <property type="match status" value="1"/>
</dbReference>
<dbReference type="Gene3D" id="3.40.640.10">
    <property type="entry name" value="Type I PLP-dependent aspartate aminotransferase-like (Major domain)"/>
    <property type="match status" value="1"/>
</dbReference>
<comment type="catalytic activity">
    <reaction evidence="9">
        <text>L-serine + pyruvate = 3-hydroxypyruvate + L-alanine</text>
        <dbReference type="Rhea" id="RHEA:22852"/>
        <dbReference type="ChEBI" id="CHEBI:15361"/>
        <dbReference type="ChEBI" id="CHEBI:17180"/>
        <dbReference type="ChEBI" id="CHEBI:33384"/>
        <dbReference type="ChEBI" id="CHEBI:57972"/>
        <dbReference type="EC" id="2.6.1.51"/>
    </reaction>
    <physiologicalReaction direction="left-to-right" evidence="9">
        <dbReference type="Rhea" id="RHEA:22853"/>
    </physiologicalReaction>
</comment>
<dbReference type="PANTHER" id="PTHR21152:SF40">
    <property type="entry name" value="ALANINE--GLYOXYLATE AMINOTRANSFERASE"/>
    <property type="match status" value="1"/>
</dbReference>
<dbReference type="EC" id="2.6.1.51" evidence="3"/>
<accession>A0A7K6RKC3</accession>
<dbReference type="GO" id="GO:0019265">
    <property type="term" value="P:glycine biosynthetic process, by transamination of glyoxylate"/>
    <property type="evidence" value="ECO:0007669"/>
    <property type="project" value="TreeGrafter"/>
</dbReference>
<dbReference type="EC" id="2.6.1.44" evidence="4"/>
<evidence type="ECO:0000256" key="14">
    <source>
        <dbReference type="RuleBase" id="RU004504"/>
    </source>
</evidence>
<evidence type="ECO:0000313" key="17">
    <source>
        <dbReference type="Proteomes" id="UP000570016"/>
    </source>
</evidence>
<reference evidence="16 17" key="1">
    <citation type="submission" date="2019-09" db="EMBL/GenBank/DDBJ databases">
        <title>Bird 10,000 Genomes (B10K) Project - Family phase.</title>
        <authorList>
            <person name="Zhang G."/>
        </authorList>
    </citation>
    <scope>NUCLEOTIDE SEQUENCE [LARGE SCALE GENOMIC DNA]</scope>
    <source>
        <strain evidence="16">B10K-DU-029-58</strain>
        <tissue evidence="16">Muscle</tissue>
    </source>
</reference>
<proteinExistence type="inferred from homology"/>
<feature type="modified residue" description="N6-(pyridoxal phosphate)lysine" evidence="12">
    <location>
        <position position="206"/>
    </location>
</feature>
<comment type="caution">
    <text evidence="16">The sequence shown here is derived from an EMBL/GenBank/DDBJ whole genome shotgun (WGS) entry which is preliminary data.</text>
</comment>
<dbReference type="AlphaFoldDB" id="A0A7K6RKC3"/>
<organism evidence="16 17">
    <name type="scientific">Rhynochetos jubatus</name>
    <name type="common">kagu</name>
    <dbReference type="NCBI Taxonomy" id="54386"/>
    <lineage>
        <taxon>Eukaryota</taxon>
        <taxon>Metazoa</taxon>
        <taxon>Chordata</taxon>
        <taxon>Craniata</taxon>
        <taxon>Vertebrata</taxon>
        <taxon>Euteleostomi</taxon>
        <taxon>Archelosauria</taxon>
        <taxon>Archosauria</taxon>
        <taxon>Dinosauria</taxon>
        <taxon>Saurischia</taxon>
        <taxon>Theropoda</taxon>
        <taxon>Coelurosauria</taxon>
        <taxon>Aves</taxon>
        <taxon>Neognathae</taxon>
        <taxon>Neoaves</taxon>
        <taxon>Phaethontimorphae</taxon>
        <taxon>Eurypygiformes</taxon>
        <taxon>Rhynochetidae</taxon>
        <taxon>Rhynochetos</taxon>
    </lineage>
</organism>
<dbReference type="GO" id="GO:0004760">
    <property type="term" value="F:L-serine-pyruvate transaminase activity"/>
    <property type="evidence" value="ECO:0007669"/>
    <property type="project" value="UniProtKB-EC"/>
</dbReference>
<dbReference type="GO" id="GO:0005777">
    <property type="term" value="C:peroxisome"/>
    <property type="evidence" value="ECO:0007669"/>
    <property type="project" value="TreeGrafter"/>
</dbReference>
<dbReference type="Pfam" id="PF00266">
    <property type="entry name" value="Aminotran_5"/>
    <property type="match status" value="1"/>
</dbReference>
<dbReference type="Gene3D" id="3.90.1150.10">
    <property type="entry name" value="Aspartate Aminotransferase, domain 1"/>
    <property type="match status" value="1"/>
</dbReference>
<feature type="non-terminal residue" evidence="16">
    <location>
        <position position="1"/>
    </location>
</feature>
<dbReference type="InterPro" id="IPR024169">
    <property type="entry name" value="SP_NH2Trfase/AEP_transaminase"/>
</dbReference>
<evidence type="ECO:0000256" key="4">
    <source>
        <dbReference type="ARBA" id="ARBA00013049"/>
    </source>
</evidence>
<dbReference type="InterPro" id="IPR000192">
    <property type="entry name" value="Aminotrans_V_dom"/>
</dbReference>